<dbReference type="AlphaFoldDB" id="A0A101EQR4"/>
<dbReference type="Proteomes" id="UP000058636">
    <property type="component" value="Unassembled WGS sequence"/>
</dbReference>
<feature type="domain" description="Rubrerythrin diiron-binding" evidence="2">
    <location>
        <begin position="6"/>
        <end position="140"/>
    </location>
</feature>
<dbReference type="GO" id="GO:0016491">
    <property type="term" value="F:oxidoreductase activity"/>
    <property type="evidence" value="ECO:0007669"/>
    <property type="project" value="InterPro"/>
</dbReference>
<evidence type="ECO:0000256" key="1">
    <source>
        <dbReference type="SAM" id="Coils"/>
    </source>
</evidence>
<dbReference type="GO" id="GO:0046872">
    <property type="term" value="F:metal ion binding"/>
    <property type="evidence" value="ECO:0007669"/>
    <property type="project" value="InterPro"/>
</dbReference>
<name>A0A101EQR4_9THEM</name>
<sequence length="142" mass="16612">MIGPRDLLNIALRIESTGYSYYKNLAEKTEGETKALFERLAEQERDHSRKFKEILEKYEQDLNPSDEVLGYLEALAEISIFPKLEETPPDDLREAVRRAIEVEKDSIVFYSEILSYVPEKEPVQAIIDEEKKHLRDLLRLEV</sequence>
<protein>
    <submittedName>
        <fullName evidence="3">Rubrerythrin</fullName>
    </submittedName>
</protein>
<reference evidence="3 4" key="1">
    <citation type="journal article" date="2015" name="MBio">
        <title>Genome-Resolved Metagenomic Analysis Reveals Roles for Candidate Phyla and Other Microbial Community Members in Biogeochemical Transformations in Oil Reservoirs.</title>
        <authorList>
            <person name="Hu P."/>
            <person name="Tom L."/>
            <person name="Singh A."/>
            <person name="Thomas B.C."/>
            <person name="Baker B.J."/>
            <person name="Piceno Y.M."/>
            <person name="Andersen G.L."/>
            <person name="Banfield J.F."/>
        </authorList>
    </citation>
    <scope>NUCLEOTIDE SEQUENCE [LARGE SCALE GENOMIC DNA]</scope>
    <source>
        <strain evidence="3">46_26</strain>
    </source>
</reference>
<dbReference type="Pfam" id="PF02915">
    <property type="entry name" value="Rubrerythrin"/>
    <property type="match status" value="1"/>
</dbReference>
<evidence type="ECO:0000259" key="2">
    <source>
        <dbReference type="Pfam" id="PF02915"/>
    </source>
</evidence>
<dbReference type="InterPro" id="IPR003251">
    <property type="entry name" value="Rr_diiron-bd_dom"/>
</dbReference>
<accession>A0A101EQR4</accession>
<evidence type="ECO:0000313" key="4">
    <source>
        <dbReference type="Proteomes" id="UP000058636"/>
    </source>
</evidence>
<dbReference type="PATRIC" id="fig|93930.3.peg.1594"/>
<feature type="coiled-coil region" evidence="1">
    <location>
        <begin position="26"/>
        <end position="61"/>
    </location>
</feature>
<dbReference type="CDD" id="cd01045">
    <property type="entry name" value="Ferritin_like_AB"/>
    <property type="match status" value="1"/>
</dbReference>
<keyword evidence="1" id="KW-0175">Coiled coil</keyword>
<comment type="caution">
    <text evidence="3">The sequence shown here is derived from an EMBL/GenBank/DDBJ whole genome shotgun (WGS) entry which is preliminary data.</text>
</comment>
<dbReference type="EMBL" id="LGFG01000046">
    <property type="protein sequence ID" value="KUK23159.1"/>
    <property type="molecule type" value="Genomic_DNA"/>
</dbReference>
<proteinExistence type="predicted"/>
<dbReference type="PANTHER" id="PTHR33531">
    <property type="entry name" value="RUBRERYTHRIN SUBFAMILY"/>
    <property type="match status" value="1"/>
</dbReference>
<gene>
    <name evidence="3" type="ORF">XD57_0742</name>
</gene>
<dbReference type="InterPro" id="IPR012347">
    <property type="entry name" value="Ferritin-like"/>
</dbReference>
<organism evidence="3 4">
    <name type="scientific">Thermotoga petrophila</name>
    <dbReference type="NCBI Taxonomy" id="93929"/>
    <lineage>
        <taxon>Bacteria</taxon>
        <taxon>Thermotogati</taxon>
        <taxon>Thermotogota</taxon>
        <taxon>Thermotogae</taxon>
        <taxon>Thermotogales</taxon>
        <taxon>Thermotogaceae</taxon>
        <taxon>Thermotoga</taxon>
    </lineage>
</organism>
<dbReference type="InterPro" id="IPR009078">
    <property type="entry name" value="Ferritin-like_SF"/>
</dbReference>
<evidence type="ECO:0000313" key="3">
    <source>
        <dbReference type="EMBL" id="KUK23159.1"/>
    </source>
</evidence>
<dbReference type="Gene3D" id="1.20.1260.10">
    <property type="match status" value="1"/>
</dbReference>
<dbReference type="SUPFAM" id="SSF47240">
    <property type="entry name" value="Ferritin-like"/>
    <property type="match status" value="1"/>
</dbReference>
<dbReference type="PANTHER" id="PTHR33531:SF7">
    <property type="entry name" value="HYPOTHETICAL MEMBRANE PROTEIN, CONSERVED"/>
    <property type="match status" value="1"/>
</dbReference>